<keyword evidence="5" id="KW-0328">Glycosyltransferase</keyword>
<dbReference type="Proteomes" id="UP000253099">
    <property type="component" value="Unassembled WGS sequence"/>
</dbReference>
<proteinExistence type="predicted"/>
<dbReference type="GO" id="GO:0004044">
    <property type="term" value="F:amidophosphoribosyltransferase activity"/>
    <property type="evidence" value="ECO:0007669"/>
    <property type="project" value="UniProtKB-EC"/>
</dbReference>
<keyword evidence="6" id="KW-1185">Reference proteome</keyword>
<accession>A0A366MAR3</accession>
<dbReference type="GO" id="GO:0004066">
    <property type="term" value="F:asparagine synthase (glutamine-hydrolyzing) activity"/>
    <property type="evidence" value="ECO:0007669"/>
    <property type="project" value="InterPro"/>
</dbReference>
<feature type="domain" description="Glutamine amidotransferase type-2" evidence="4">
    <location>
        <begin position="2"/>
        <end position="244"/>
    </location>
</feature>
<dbReference type="PANTHER" id="PTHR11772:SF2">
    <property type="entry name" value="ASPARAGINE SYNTHETASE [GLUTAMINE-HYDROLYZING]"/>
    <property type="match status" value="1"/>
</dbReference>
<dbReference type="EMBL" id="NIZT01000059">
    <property type="protein sequence ID" value="RBQ22592.1"/>
    <property type="molecule type" value="Genomic_DNA"/>
</dbReference>
<dbReference type="SUPFAM" id="SSF52402">
    <property type="entry name" value="Adenine nucleotide alpha hydrolases-like"/>
    <property type="match status" value="1"/>
</dbReference>
<keyword evidence="3" id="KW-0067">ATP-binding</keyword>
<dbReference type="Gene3D" id="3.40.50.620">
    <property type="entry name" value="HUPs"/>
    <property type="match status" value="1"/>
</dbReference>
<protein>
    <submittedName>
        <fullName evidence="5">Amidophosphoribosyltransferase</fullName>
        <ecNumber evidence="5">2.4.2.14</ecNumber>
    </submittedName>
</protein>
<keyword evidence="1" id="KW-0436">Ligase</keyword>
<comment type="caution">
    <text evidence="5">The sequence shown here is derived from an EMBL/GenBank/DDBJ whole genome shotgun (WGS) entry which is preliminary data.</text>
</comment>
<dbReference type="CDD" id="cd01991">
    <property type="entry name" value="Asn_synthase_B_C"/>
    <property type="match status" value="1"/>
</dbReference>
<dbReference type="SUPFAM" id="SSF56235">
    <property type="entry name" value="N-terminal nucleophile aminohydrolases (Ntn hydrolases)"/>
    <property type="match status" value="1"/>
</dbReference>
<dbReference type="Pfam" id="PF13537">
    <property type="entry name" value="GATase_7"/>
    <property type="match status" value="1"/>
</dbReference>
<evidence type="ECO:0000256" key="3">
    <source>
        <dbReference type="ARBA" id="ARBA00022840"/>
    </source>
</evidence>
<evidence type="ECO:0000256" key="2">
    <source>
        <dbReference type="ARBA" id="ARBA00022741"/>
    </source>
</evidence>
<dbReference type="InterPro" id="IPR001962">
    <property type="entry name" value="Asn_synthase"/>
</dbReference>
<dbReference type="GO" id="GO:0005829">
    <property type="term" value="C:cytosol"/>
    <property type="evidence" value="ECO:0007669"/>
    <property type="project" value="TreeGrafter"/>
</dbReference>
<dbReference type="PANTHER" id="PTHR11772">
    <property type="entry name" value="ASPARAGINE SYNTHETASE"/>
    <property type="match status" value="1"/>
</dbReference>
<dbReference type="InterPro" id="IPR017932">
    <property type="entry name" value="GATase_2_dom"/>
</dbReference>
<name>A0A366MAR3_9EURY</name>
<dbReference type="InterPro" id="IPR050795">
    <property type="entry name" value="Asn_Synthetase"/>
</dbReference>
<organism evidence="5 6">
    <name type="scientific">Candidatus Methanobinarius endosymbioticus</name>
    <dbReference type="NCBI Taxonomy" id="2006182"/>
    <lineage>
        <taxon>Archaea</taxon>
        <taxon>Methanobacteriati</taxon>
        <taxon>Methanobacteriota</taxon>
        <taxon>Methanomada group</taxon>
        <taxon>Methanobacteria</taxon>
        <taxon>Methanobacteriales</taxon>
        <taxon>Methanobacteriaceae</taxon>
        <taxon>Candidatus Methanobinarius</taxon>
    </lineage>
</organism>
<sequence>MVRIVGLSGLFNENNLSLMLNSLKYTNEISKNSSSGIFLSIYNNIIYNNKLCDINSIIFNNNYYKDNKLKNNNNSSHFNIALGSIFPINHDNSLQPIRYKNLTLIFNGTIYNSSDIVKFLKKTNSNNNFNSNINSSNNFNNNDIEDDLIVVNLLWNYFDQYSDLKKAVFKVNELLDGEYAYAIFDGENLAISRDKLGIIPIYYYINSSFYNVFASEKKALWKIGIDDSDICSLQPGHILYNWELFSPENRPWDKNYISKLNIFDKFNDYNNYINFNNYDINEMNYNKIKEKLLELLIFSINKRINGLDKVGLIFSGGVDSAILANLLNKNYDNLDLNLYTVGVENSQDLKYSRKIAKKHDLSLKTMIINEKLVKESLNPVLEAIEEPNLMKIGVGMTLYLATKMAFDDDVSAVLAGQGADELFGGYNRYLNSFNEKNSKYIELELINDIKNGYKVNFERDNKIANSNGVELRVPYLDETLVNFSLKIPIQYKIQSNEDKLRKKILRDIALDIGLDEEIAMRPKKAAQYGSGIHKILIKKVLKDINLDLEMNKIINK</sequence>
<evidence type="ECO:0000259" key="4">
    <source>
        <dbReference type="PROSITE" id="PS51278"/>
    </source>
</evidence>
<dbReference type="InterPro" id="IPR029055">
    <property type="entry name" value="Ntn_hydrolases_N"/>
</dbReference>
<keyword evidence="5" id="KW-0808">Transferase</keyword>
<dbReference type="CDD" id="cd00352">
    <property type="entry name" value="Gn_AT_II"/>
    <property type="match status" value="1"/>
</dbReference>
<dbReference type="Pfam" id="PF00733">
    <property type="entry name" value="Asn_synthase"/>
    <property type="match status" value="2"/>
</dbReference>
<keyword evidence="2" id="KW-0547">Nucleotide-binding</keyword>
<dbReference type="InterPro" id="IPR014729">
    <property type="entry name" value="Rossmann-like_a/b/a_fold"/>
</dbReference>
<evidence type="ECO:0000256" key="1">
    <source>
        <dbReference type="ARBA" id="ARBA00022598"/>
    </source>
</evidence>
<reference evidence="5 6" key="1">
    <citation type="submission" date="2018-06" db="EMBL/GenBank/DDBJ databases">
        <title>Genomic insight into two independent archaeal endosymbiosis events.</title>
        <authorList>
            <person name="Lind A.E."/>
            <person name="Lewis W.H."/>
            <person name="Spang A."/>
            <person name="Guy L."/>
            <person name="Embley M.T."/>
            <person name="Ettema T.J.G."/>
        </authorList>
    </citation>
    <scope>NUCLEOTIDE SEQUENCE [LARGE SCALE GENOMIC DNA]</scope>
    <source>
        <strain evidence="5">NOE</strain>
    </source>
</reference>
<evidence type="ECO:0000313" key="5">
    <source>
        <dbReference type="EMBL" id="RBQ22592.1"/>
    </source>
</evidence>
<dbReference type="Gene3D" id="3.60.20.10">
    <property type="entry name" value="Glutamine Phosphoribosylpyrophosphate, subunit 1, domain 1"/>
    <property type="match status" value="1"/>
</dbReference>
<dbReference type="EC" id="2.4.2.14" evidence="5"/>
<gene>
    <name evidence="5" type="primary">purF</name>
    <name evidence="5" type="ORF">ALNOE001_18390</name>
</gene>
<dbReference type="GO" id="GO:0005524">
    <property type="term" value="F:ATP binding"/>
    <property type="evidence" value="ECO:0007669"/>
    <property type="project" value="UniProtKB-KW"/>
</dbReference>
<dbReference type="GO" id="GO:0006529">
    <property type="term" value="P:asparagine biosynthetic process"/>
    <property type="evidence" value="ECO:0007669"/>
    <property type="project" value="InterPro"/>
</dbReference>
<evidence type="ECO:0000313" key="6">
    <source>
        <dbReference type="Proteomes" id="UP000253099"/>
    </source>
</evidence>
<dbReference type="PROSITE" id="PS51278">
    <property type="entry name" value="GATASE_TYPE_2"/>
    <property type="match status" value="1"/>
</dbReference>
<dbReference type="AlphaFoldDB" id="A0A366MAR3"/>